<accession>A0ABN7U1K9</accession>
<organism evidence="2 3">
    <name type="scientific">Gigaspora margarita</name>
    <dbReference type="NCBI Taxonomy" id="4874"/>
    <lineage>
        <taxon>Eukaryota</taxon>
        <taxon>Fungi</taxon>
        <taxon>Fungi incertae sedis</taxon>
        <taxon>Mucoromycota</taxon>
        <taxon>Glomeromycotina</taxon>
        <taxon>Glomeromycetes</taxon>
        <taxon>Diversisporales</taxon>
        <taxon>Gigasporaceae</taxon>
        <taxon>Gigaspora</taxon>
    </lineage>
</organism>
<proteinExistence type="predicted"/>
<sequence length="334" mass="38757">MYFYFIISCLFILWHKINSTSKIETKKIDALLVLSNEIRNEILEIRNDITEIRNEIPEIHNNITEIRNDIPEIRNDITKMQNDITETRNDIPKICNDITEMRNNITEIRNSINKLRGTSKTENGKVEKAISDFKEKSKTDNEKVEKAISDLRISIIRTREISKNENKRTEKTISDLSNNINRIYDTFQTEKERIKRAISDLISNLSNGINEIHEAESKHNSQGLHLFSTTNNIGTRQCQDYSNKGILWKEFKSLADQKKKSEGHSNNSLFDEIASGISICKGTVYNYYHCKTNPRDRTVNEIRKWVIKEVENIEEVGKNSNLNNSLIFIVLGGF</sequence>
<evidence type="ECO:0000313" key="3">
    <source>
        <dbReference type="Proteomes" id="UP000789901"/>
    </source>
</evidence>
<dbReference type="Proteomes" id="UP000789901">
    <property type="component" value="Unassembled WGS sequence"/>
</dbReference>
<name>A0ABN7U1K9_GIGMA</name>
<evidence type="ECO:0000256" key="1">
    <source>
        <dbReference type="SAM" id="SignalP"/>
    </source>
</evidence>
<dbReference type="Gene3D" id="1.10.287.1490">
    <property type="match status" value="1"/>
</dbReference>
<dbReference type="EMBL" id="CAJVQB010000398">
    <property type="protein sequence ID" value="CAG8486580.1"/>
    <property type="molecule type" value="Genomic_DNA"/>
</dbReference>
<feature type="chain" id="PRO_5045470843" evidence="1">
    <location>
        <begin position="20"/>
        <end position="334"/>
    </location>
</feature>
<evidence type="ECO:0000313" key="2">
    <source>
        <dbReference type="EMBL" id="CAG8486580.1"/>
    </source>
</evidence>
<comment type="caution">
    <text evidence="2">The sequence shown here is derived from an EMBL/GenBank/DDBJ whole genome shotgun (WGS) entry which is preliminary data.</text>
</comment>
<gene>
    <name evidence="2" type="ORF">GMARGA_LOCUS1508</name>
</gene>
<dbReference type="SUPFAM" id="SSF58100">
    <property type="entry name" value="Bacterial hemolysins"/>
    <property type="match status" value="1"/>
</dbReference>
<protein>
    <submittedName>
        <fullName evidence="2">31941_t:CDS:1</fullName>
    </submittedName>
</protein>
<keyword evidence="1" id="KW-0732">Signal</keyword>
<feature type="signal peptide" evidence="1">
    <location>
        <begin position="1"/>
        <end position="19"/>
    </location>
</feature>
<reference evidence="2 3" key="1">
    <citation type="submission" date="2021-06" db="EMBL/GenBank/DDBJ databases">
        <authorList>
            <person name="Kallberg Y."/>
            <person name="Tangrot J."/>
            <person name="Rosling A."/>
        </authorList>
    </citation>
    <scope>NUCLEOTIDE SEQUENCE [LARGE SCALE GENOMIC DNA]</scope>
    <source>
        <strain evidence="2 3">120-4 pot B 10/14</strain>
    </source>
</reference>
<keyword evidence="3" id="KW-1185">Reference proteome</keyword>